<keyword evidence="2" id="KW-0677">Repeat</keyword>
<protein>
    <recommendedName>
        <fullName evidence="3">Disease resistance R13L4/SHOC-2-like LRR domain-containing protein</fullName>
    </recommendedName>
</protein>
<name>A0A1Y1VPB8_9FUNG</name>
<dbReference type="GO" id="GO:0005737">
    <property type="term" value="C:cytoplasm"/>
    <property type="evidence" value="ECO:0007669"/>
    <property type="project" value="TreeGrafter"/>
</dbReference>
<dbReference type="Pfam" id="PF23598">
    <property type="entry name" value="LRR_14"/>
    <property type="match status" value="1"/>
</dbReference>
<dbReference type="PANTHER" id="PTHR48051">
    <property type="match status" value="1"/>
</dbReference>
<dbReference type="InterPro" id="IPR001611">
    <property type="entry name" value="Leu-rich_rpt"/>
</dbReference>
<dbReference type="EMBL" id="MCFH01000001">
    <property type="protein sequence ID" value="ORX61268.1"/>
    <property type="molecule type" value="Genomic_DNA"/>
</dbReference>
<evidence type="ECO:0000259" key="3">
    <source>
        <dbReference type="Pfam" id="PF23598"/>
    </source>
</evidence>
<dbReference type="InterPro" id="IPR003591">
    <property type="entry name" value="Leu-rich_rpt_typical-subtyp"/>
</dbReference>
<proteinExistence type="predicted"/>
<dbReference type="PANTHER" id="PTHR48051:SF1">
    <property type="entry name" value="RAS SUPPRESSOR PROTEIN 1"/>
    <property type="match status" value="1"/>
</dbReference>
<dbReference type="InterPro" id="IPR055414">
    <property type="entry name" value="LRR_R13L4/SHOC2-like"/>
</dbReference>
<evidence type="ECO:0000256" key="2">
    <source>
        <dbReference type="ARBA" id="ARBA00022737"/>
    </source>
</evidence>
<evidence type="ECO:0000256" key="1">
    <source>
        <dbReference type="ARBA" id="ARBA00022614"/>
    </source>
</evidence>
<evidence type="ECO:0000313" key="5">
    <source>
        <dbReference type="Proteomes" id="UP000193719"/>
    </source>
</evidence>
<reference evidence="4 5" key="2">
    <citation type="submission" date="2016-08" db="EMBL/GenBank/DDBJ databases">
        <title>Pervasive Adenine N6-methylation of Active Genes in Fungi.</title>
        <authorList>
            <consortium name="DOE Joint Genome Institute"/>
            <person name="Mondo S.J."/>
            <person name="Dannebaum R.O."/>
            <person name="Kuo R.C."/>
            <person name="Labutti K."/>
            <person name="Haridas S."/>
            <person name="Kuo A."/>
            <person name="Salamov A."/>
            <person name="Ahrendt S.R."/>
            <person name="Lipzen A."/>
            <person name="Sullivan W."/>
            <person name="Andreopoulos W.B."/>
            <person name="Clum A."/>
            <person name="Lindquist E."/>
            <person name="Daum C."/>
            <person name="Ramamoorthy G.K."/>
            <person name="Gryganskyi A."/>
            <person name="Culley D."/>
            <person name="Magnuson J.K."/>
            <person name="James T.Y."/>
            <person name="O'Malley M.A."/>
            <person name="Stajich J.E."/>
            <person name="Spatafora J.W."/>
            <person name="Visel A."/>
            <person name="Grigoriev I.V."/>
        </authorList>
    </citation>
    <scope>NUCLEOTIDE SEQUENCE [LARGE SCALE GENOMIC DNA]</scope>
    <source>
        <strain evidence="5">finn</strain>
    </source>
</reference>
<dbReference type="Gene3D" id="3.80.10.10">
    <property type="entry name" value="Ribonuclease Inhibitor"/>
    <property type="match status" value="1"/>
</dbReference>
<evidence type="ECO:0000313" key="4">
    <source>
        <dbReference type="EMBL" id="ORX61268.1"/>
    </source>
</evidence>
<sequence length="108" mass="12720">MLKFNKTQIEKLPKEIGQLINLAYLDLTRNNIKELPKEIKNLFQLEELLITKMDVSDKQLIKFPDFISRFKKLKILDMYNNKLKSVSSHLLNLPKIEDIILNSYLISS</sequence>
<dbReference type="SMART" id="SM00369">
    <property type="entry name" value="LRR_TYP"/>
    <property type="match status" value="2"/>
</dbReference>
<keyword evidence="5" id="KW-1185">Reference proteome</keyword>
<dbReference type="STRING" id="1754191.A0A1Y1VPB8"/>
<accession>A0A1Y1VPB8</accession>
<organism evidence="4 5">
    <name type="scientific">Piromyces finnis</name>
    <dbReference type="NCBI Taxonomy" id="1754191"/>
    <lineage>
        <taxon>Eukaryota</taxon>
        <taxon>Fungi</taxon>
        <taxon>Fungi incertae sedis</taxon>
        <taxon>Chytridiomycota</taxon>
        <taxon>Chytridiomycota incertae sedis</taxon>
        <taxon>Neocallimastigomycetes</taxon>
        <taxon>Neocallimastigales</taxon>
        <taxon>Neocallimastigaceae</taxon>
        <taxon>Piromyces</taxon>
    </lineage>
</organism>
<reference evidence="4 5" key="1">
    <citation type="submission" date="2016-08" db="EMBL/GenBank/DDBJ databases">
        <title>Genomes of anaerobic fungi encode conserved fungal cellulosomes for biomass hydrolysis.</title>
        <authorList>
            <consortium name="DOE Joint Genome Institute"/>
            <person name="Haitjema C.H."/>
            <person name="Gilmore S.P."/>
            <person name="Henske J.K."/>
            <person name="Solomon K.V."/>
            <person name="De Groot R."/>
            <person name="Kuo A."/>
            <person name="Mondo S.J."/>
            <person name="Salamov A.A."/>
            <person name="Labutti K."/>
            <person name="Zhao Z."/>
            <person name="Chiniquy J."/>
            <person name="Barry K."/>
            <person name="Brewer H.M."/>
            <person name="Purvine S.O."/>
            <person name="Wright A.T."/>
            <person name="Boxma B."/>
            <person name="Van Alen T."/>
            <person name="Hackstein J.H."/>
            <person name="Baker S.E."/>
            <person name="Grigoriev I.V."/>
            <person name="O'Malley M.A."/>
        </authorList>
    </citation>
    <scope>NUCLEOTIDE SEQUENCE [LARGE SCALE GENOMIC DNA]</scope>
    <source>
        <strain evidence="5">finn</strain>
    </source>
</reference>
<dbReference type="InterPro" id="IPR032675">
    <property type="entry name" value="LRR_dom_sf"/>
</dbReference>
<gene>
    <name evidence="4" type="ORF">BCR36DRAFT_272095</name>
</gene>
<keyword evidence="1" id="KW-0433">Leucine-rich repeat</keyword>
<dbReference type="SUPFAM" id="SSF52047">
    <property type="entry name" value="RNI-like"/>
    <property type="match status" value="1"/>
</dbReference>
<dbReference type="AlphaFoldDB" id="A0A1Y1VPB8"/>
<dbReference type="PROSITE" id="PS51450">
    <property type="entry name" value="LRR"/>
    <property type="match status" value="2"/>
</dbReference>
<dbReference type="InterPro" id="IPR050216">
    <property type="entry name" value="LRR_domain-containing"/>
</dbReference>
<dbReference type="Proteomes" id="UP000193719">
    <property type="component" value="Unassembled WGS sequence"/>
</dbReference>
<comment type="caution">
    <text evidence="4">The sequence shown here is derived from an EMBL/GenBank/DDBJ whole genome shotgun (WGS) entry which is preliminary data.</text>
</comment>
<dbReference type="OrthoDB" id="2191907at2759"/>
<feature type="domain" description="Disease resistance R13L4/SHOC-2-like LRR" evidence="3">
    <location>
        <begin position="2"/>
        <end position="95"/>
    </location>
</feature>